<protein>
    <submittedName>
        <fullName evidence="1">BLTX271</fullName>
    </submittedName>
</protein>
<dbReference type="AlphaFoldDB" id="A0A076KTR2"/>
<sequence length="79" mass="9669">MQPKWRKKSALYLQILNYLEEYGVIPESRCTFEKVCIKRIEKEKKIRKWLPRKKNLRKSQNLLSSLLEVKRMVELDVYL</sequence>
<proteinExistence type="evidence at transcript level"/>
<reference evidence="1" key="1">
    <citation type="submission" date="2013-07" db="EMBL/GenBank/DDBJ databases">
        <title>Nephila pilipes venom gland.</title>
        <authorList>
            <person name="Huo L.J."/>
        </authorList>
    </citation>
    <scope>NUCLEOTIDE SEQUENCE</scope>
    <source>
        <tissue evidence="1">Venom gland</tissue>
    </source>
</reference>
<organism evidence="1">
    <name type="scientific">Nephila pilipes</name>
    <name type="common">Giant wood spider</name>
    <name type="synonym">Nephila maculata</name>
    <dbReference type="NCBI Taxonomy" id="299642"/>
    <lineage>
        <taxon>Eukaryota</taxon>
        <taxon>Metazoa</taxon>
        <taxon>Ecdysozoa</taxon>
        <taxon>Arthropoda</taxon>
        <taxon>Chelicerata</taxon>
        <taxon>Arachnida</taxon>
        <taxon>Araneae</taxon>
        <taxon>Araneomorphae</taxon>
        <taxon>Entelegynae</taxon>
        <taxon>Araneoidea</taxon>
        <taxon>Nephilidae</taxon>
        <taxon>Nephila</taxon>
    </lineage>
</organism>
<accession>A0A076KTR2</accession>
<evidence type="ECO:0000313" key="1">
    <source>
        <dbReference type="EMBL" id="AII97661.1"/>
    </source>
</evidence>
<name>A0A076KTR2_NEPPI</name>
<dbReference type="EMBL" id="KF433337">
    <property type="protein sequence ID" value="AII97661.1"/>
    <property type="molecule type" value="mRNA"/>
</dbReference>